<evidence type="ECO:0000256" key="1">
    <source>
        <dbReference type="ARBA" id="ARBA00004651"/>
    </source>
</evidence>
<feature type="domain" description="DUF2179" evidence="7">
    <location>
        <begin position="232"/>
        <end position="286"/>
    </location>
</feature>
<dbReference type="Proteomes" id="UP000526307">
    <property type="component" value="Unassembled WGS sequence"/>
</dbReference>
<evidence type="ECO:0000259" key="7">
    <source>
        <dbReference type="Pfam" id="PF10035"/>
    </source>
</evidence>
<feature type="transmembrane region" description="Helical" evidence="6">
    <location>
        <begin position="118"/>
        <end position="137"/>
    </location>
</feature>
<dbReference type="AlphaFoldDB" id="A0A7Y8VQ80"/>
<dbReference type="InterPro" id="IPR051461">
    <property type="entry name" value="UPF0750_membrane"/>
</dbReference>
<dbReference type="CDD" id="cd16380">
    <property type="entry name" value="YitT_C"/>
    <property type="match status" value="1"/>
</dbReference>
<dbReference type="InterPro" id="IPR015867">
    <property type="entry name" value="N-reg_PII/ATP_PRibTrfase_C"/>
</dbReference>
<dbReference type="RefSeq" id="WP_178978080.1">
    <property type="nucleotide sequence ID" value="NZ_JABXYR010000001.1"/>
</dbReference>
<evidence type="ECO:0000256" key="3">
    <source>
        <dbReference type="ARBA" id="ARBA00022692"/>
    </source>
</evidence>
<feature type="transmembrane region" description="Helical" evidence="6">
    <location>
        <begin position="185"/>
        <end position="204"/>
    </location>
</feature>
<keyword evidence="4 6" id="KW-1133">Transmembrane helix</keyword>
<proteinExistence type="predicted"/>
<accession>A0A7Y8VQ80</accession>
<dbReference type="GO" id="GO:0005886">
    <property type="term" value="C:plasma membrane"/>
    <property type="evidence" value="ECO:0007669"/>
    <property type="project" value="UniProtKB-SubCell"/>
</dbReference>
<evidence type="ECO:0000313" key="9">
    <source>
        <dbReference type="Proteomes" id="UP000526307"/>
    </source>
</evidence>
<keyword evidence="2" id="KW-1003">Cell membrane</keyword>
<dbReference type="InterPro" id="IPR003740">
    <property type="entry name" value="YitT"/>
</dbReference>
<organism evidence="8 9">
    <name type="scientific">Mogibacterium timidum</name>
    <dbReference type="NCBI Taxonomy" id="35519"/>
    <lineage>
        <taxon>Bacteria</taxon>
        <taxon>Bacillati</taxon>
        <taxon>Bacillota</taxon>
        <taxon>Clostridia</taxon>
        <taxon>Peptostreptococcales</taxon>
        <taxon>Anaerovoracaceae</taxon>
        <taxon>Mogibacterium</taxon>
    </lineage>
</organism>
<evidence type="ECO:0000313" key="8">
    <source>
        <dbReference type="EMBL" id="NWO22649.1"/>
    </source>
</evidence>
<keyword evidence="5 6" id="KW-0472">Membrane</keyword>
<dbReference type="Pfam" id="PF02588">
    <property type="entry name" value="YitT_membrane"/>
    <property type="match status" value="1"/>
</dbReference>
<dbReference type="InterPro" id="IPR019264">
    <property type="entry name" value="DUF2179"/>
</dbReference>
<protein>
    <submittedName>
        <fullName evidence="8">YitT family protein</fullName>
    </submittedName>
</protein>
<evidence type="ECO:0000256" key="5">
    <source>
        <dbReference type="ARBA" id="ARBA00023136"/>
    </source>
</evidence>
<dbReference type="PANTHER" id="PTHR33545">
    <property type="entry name" value="UPF0750 MEMBRANE PROTEIN YITT-RELATED"/>
    <property type="match status" value="1"/>
</dbReference>
<feature type="transmembrane region" description="Helical" evidence="6">
    <location>
        <begin position="87"/>
        <end position="106"/>
    </location>
</feature>
<name>A0A7Y8VQ80_9FIRM</name>
<dbReference type="EMBL" id="JABXYR010000001">
    <property type="protein sequence ID" value="NWO22649.1"/>
    <property type="molecule type" value="Genomic_DNA"/>
</dbReference>
<feature type="transmembrane region" description="Helical" evidence="6">
    <location>
        <begin position="21"/>
        <end position="40"/>
    </location>
</feature>
<dbReference type="Gene3D" id="3.30.70.120">
    <property type="match status" value="1"/>
</dbReference>
<gene>
    <name evidence="8" type="ORF">HW270_00900</name>
</gene>
<comment type="caution">
    <text evidence="8">The sequence shown here is derived from an EMBL/GenBank/DDBJ whole genome shotgun (WGS) entry which is preliminary data.</text>
</comment>
<dbReference type="PANTHER" id="PTHR33545:SF5">
    <property type="entry name" value="UPF0750 MEMBRANE PROTEIN YITT"/>
    <property type="match status" value="1"/>
</dbReference>
<keyword evidence="9" id="KW-1185">Reference proteome</keyword>
<reference evidence="8 9" key="1">
    <citation type="submission" date="2020-06" db="EMBL/GenBank/DDBJ databases">
        <title>Mogibacterium timidum strain W9173 genomic sequence.</title>
        <authorList>
            <person name="Wade W.G."/>
            <person name="Johnston C.D."/>
            <person name="Chen T."/>
            <person name="Dewhirst F.E."/>
        </authorList>
    </citation>
    <scope>NUCLEOTIDE SEQUENCE [LARGE SCALE GENOMIC DNA]</scope>
    <source>
        <strain evidence="8 9">W9173</strain>
    </source>
</reference>
<evidence type="ECO:0000256" key="2">
    <source>
        <dbReference type="ARBA" id="ARBA00022475"/>
    </source>
</evidence>
<evidence type="ECO:0000256" key="4">
    <source>
        <dbReference type="ARBA" id="ARBA00022989"/>
    </source>
</evidence>
<comment type="subcellular location">
    <subcellularLocation>
        <location evidence="1">Cell membrane</location>
        <topology evidence="1">Multi-pass membrane protein</topology>
    </subcellularLocation>
</comment>
<sequence length="299" mass="32565">MNDNNTSISGYILSPHFLRSALTVVIGNLIYAIGVALFILPSGLITGGTTGIAIITNHNFGISISIFVAIFNAVMFVAGFALLGKEFALTTLISTFAYPALLGFLQKLIGPFKLTDDLFLSALFGGLCIGLSLAMIIRIGASTGGMDIPPLVLNKYFRVPVSVSLYVFDFIILIGQMMFSPTRTSLYGIVLVLVYTITLDRLLAIGASKTKLEIVTKSSEEIKKVILQDIDRSVTLLHGQTGYLGRETDIVLTIISSRELYKVERLVHKLDPDAFIILSKVGSVSGRGFSREKRYIDKK</sequence>
<keyword evidence="3 6" id="KW-0812">Transmembrane</keyword>
<dbReference type="Pfam" id="PF10035">
    <property type="entry name" value="DUF2179"/>
    <property type="match status" value="1"/>
</dbReference>
<dbReference type="PIRSF" id="PIRSF006483">
    <property type="entry name" value="Membrane_protein_YitT"/>
    <property type="match status" value="1"/>
</dbReference>
<feature type="transmembrane region" description="Helical" evidence="6">
    <location>
        <begin position="157"/>
        <end position="179"/>
    </location>
</feature>
<evidence type="ECO:0000256" key="6">
    <source>
        <dbReference type="SAM" id="Phobius"/>
    </source>
</evidence>
<feature type="transmembrane region" description="Helical" evidence="6">
    <location>
        <begin position="60"/>
        <end position="80"/>
    </location>
</feature>